<name>A0A564Y019_HYMDI</name>
<reference evidence="2 3" key="1">
    <citation type="submission" date="2019-07" db="EMBL/GenBank/DDBJ databases">
        <authorList>
            <person name="Jastrzebski P J."/>
            <person name="Paukszto L."/>
            <person name="Jastrzebski P J."/>
        </authorList>
    </citation>
    <scope>NUCLEOTIDE SEQUENCE [LARGE SCALE GENOMIC DNA]</scope>
    <source>
        <strain evidence="2 3">WMS-il1</strain>
    </source>
</reference>
<accession>A0A564Y019</accession>
<dbReference type="Proteomes" id="UP000321570">
    <property type="component" value="Unassembled WGS sequence"/>
</dbReference>
<dbReference type="AlphaFoldDB" id="A0A564Y019"/>
<feature type="region of interest" description="Disordered" evidence="1">
    <location>
        <begin position="355"/>
        <end position="391"/>
    </location>
</feature>
<sequence length="532" mass="57425">PSSVHSQLPVFFAPGSTVFPLRDEASSIQFGTNYVSSPNFNSNIFAGQDLSKSRSVAASVQQKSARTEPAQETFTPTIPPHVTPVAPIIQPDQAFTSAPLQQPNVSASVQKESFSKIQESQTQGAHPQQSQTVNNFDNPYNYNLLGELSQNMKNVDLQDMQVGKSDAFTQSASSTQPDNMPTASYQFPASKLSVGGMPQQGQQINKPISIIPPNTGPQQSMPTTQAAPLPQTFMHYPHVMSHLQQNMPFFNFPQPPATSTPTMFDLDHLQAFQQRMLYEMQSHASAPAQTVANDNSNSNVSNAADVMASNKPTNMPQPPQPPIHQVTTTNSGYFVPYGLNSGMVLMNSYPNTFVSQQQQQAPAAQQSQNPSTGPHGASPLSHTGNNQFAKPISAPTNFSAYQNVRQANFEEVNDIFYPNLSKQMSFKQGYYNAPKPDMGNKLQQQAGGMSPSQQGGPSSQVQQQQSGSNQVQPPNIYSQQGQGQYPFYQAQAIVAAAVAAQNQQPNQANQSTGGATGQGPSGMVPLHGRPTH</sequence>
<feature type="region of interest" description="Disordered" evidence="1">
    <location>
        <begin position="110"/>
        <end position="136"/>
    </location>
</feature>
<feature type="compositionally biased region" description="Low complexity" evidence="1">
    <location>
        <begin position="501"/>
        <end position="510"/>
    </location>
</feature>
<proteinExistence type="predicted"/>
<protein>
    <submittedName>
        <fullName evidence="2">Uncharacterized protein</fullName>
    </submittedName>
</protein>
<feature type="region of interest" description="Disordered" evidence="1">
    <location>
        <begin position="283"/>
        <end position="302"/>
    </location>
</feature>
<feature type="compositionally biased region" description="Low complexity" evidence="1">
    <location>
        <begin position="291"/>
        <end position="302"/>
    </location>
</feature>
<feature type="compositionally biased region" description="Low complexity" evidence="1">
    <location>
        <begin position="443"/>
        <end position="474"/>
    </location>
</feature>
<dbReference type="EMBL" id="CABIJS010000033">
    <property type="protein sequence ID" value="VUZ40560.1"/>
    <property type="molecule type" value="Genomic_DNA"/>
</dbReference>
<feature type="region of interest" description="Disordered" evidence="1">
    <location>
        <begin position="501"/>
        <end position="532"/>
    </location>
</feature>
<evidence type="ECO:0000313" key="2">
    <source>
        <dbReference type="EMBL" id="VUZ40560.1"/>
    </source>
</evidence>
<feature type="region of interest" description="Disordered" evidence="1">
    <location>
        <begin position="431"/>
        <end position="480"/>
    </location>
</feature>
<feature type="compositionally biased region" description="Low complexity" evidence="1">
    <location>
        <begin position="355"/>
        <end position="371"/>
    </location>
</feature>
<keyword evidence="3" id="KW-1185">Reference proteome</keyword>
<gene>
    <name evidence="2" type="ORF">WMSIL1_LOCUS1544</name>
</gene>
<evidence type="ECO:0000256" key="1">
    <source>
        <dbReference type="SAM" id="MobiDB-lite"/>
    </source>
</evidence>
<evidence type="ECO:0000313" key="3">
    <source>
        <dbReference type="Proteomes" id="UP000321570"/>
    </source>
</evidence>
<feature type="compositionally biased region" description="Polar residues" evidence="1">
    <location>
        <begin position="380"/>
        <end position="391"/>
    </location>
</feature>
<organism evidence="2 3">
    <name type="scientific">Hymenolepis diminuta</name>
    <name type="common">Rat tapeworm</name>
    <dbReference type="NCBI Taxonomy" id="6216"/>
    <lineage>
        <taxon>Eukaryota</taxon>
        <taxon>Metazoa</taxon>
        <taxon>Spiralia</taxon>
        <taxon>Lophotrochozoa</taxon>
        <taxon>Platyhelminthes</taxon>
        <taxon>Cestoda</taxon>
        <taxon>Eucestoda</taxon>
        <taxon>Cyclophyllidea</taxon>
        <taxon>Hymenolepididae</taxon>
        <taxon>Hymenolepis</taxon>
    </lineage>
</organism>
<feature type="non-terminal residue" evidence="2">
    <location>
        <position position="1"/>
    </location>
</feature>